<gene>
    <name evidence="3" type="ORF">PECAL_5P02730</name>
</gene>
<keyword evidence="2" id="KW-0732">Signal</keyword>
<feature type="signal peptide" evidence="2">
    <location>
        <begin position="1"/>
        <end position="18"/>
    </location>
</feature>
<keyword evidence="4" id="KW-1185">Reference proteome</keyword>
<dbReference type="EMBL" id="CAKKNE010000005">
    <property type="protein sequence ID" value="CAH0375734.1"/>
    <property type="molecule type" value="Genomic_DNA"/>
</dbReference>
<sequence>MGWAAALLGAALVPTTHAGLFTAYHVNVVNRTHAYINTTHNEPWWRRRREVEKPRKRRWWHLRRQPEPEPETWWDWFWAKPAEPPTHLPWWRGGGHDDSILRPPSYWAALEEKQKQQRPSWWRRRLQAEAAKRSYGVDNYKGTTWGVAVGAQADQNYPIGGLRCYYTVKGGISGGWALAVDEPQINKAGNNQKAILCPEGQNKFCVRTEVLSLQNIECGWTEFYGDRTEFTPSEDTGCIFKKCASTCKEDKMTVYSNYIEKYREAAPYNRDTLCCKTHYCNAAAGVVPSVLLGFVVILFT</sequence>
<protein>
    <submittedName>
        <fullName evidence="3">Uncharacterized protein</fullName>
    </submittedName>
</protein>
<keyword evidence="1" id="KW-0812">Transmembrane</keyword>
<proteinExistence type="predicted"/>
<feature type="chain" id="PRO_5035282762" evidence="2">
    <location>
        <begin position="19"/>
        <end position="300"/>
    </location>
</feature>
<dbReference type="Proteomes" id="UP000789595">
    <property type="component" value="Unassembled WGS sequence"/>
</dbReference>
<dbReference type="OrthoDB" id="201641at2759"/>
<name>A0A8J2SY17_9STRA</name>
<reference evidence="3" key="1">
    <citation type="submission" date="2021-11" db="EMBL/GenBank/DDBJ databases">
        <authorList>
            <consortium name="Genoscope - CEA"/>
            <person name="William W."/>
        </authorList>
    </citation>
    <scope>NUCLEOTIDE SEQUENCE</scope>
</reference>
<accession>A0A8J2SY17</accession>
<evidence type="ECO:0000313" key="4">
    <source>
        <dbReference type="Proteomes" id="UP000789595"/>
    </source>
</evidence>
<keyword evidence="1" id="KW-0472">Membrane</keyword>
<organism evidence="3 4">
    <name type="scientific">Pelagomonas calceolata</name>
    <dbReference type="NCBI Taxonomy" id="35677"/>
    <lineage>
        <taxon>Eukaryota</taxon>
        <taxon>Sar</taxon>
        <taxon>Stramenopiles</taxon>
        <taxon>Ochrophyta</taxon>
        <taxon>Pelagophyceae</taxon>
        <taxon>Pelagomonadales</taxon>
        <taxon>Pelagomonadaceae</taxon>
        <taxon>Pelagomonas</taxon>
    </lineage>
</organism>
<evidence type="ECO:0000313" key="3">
    <source>
        <dbReference type="EMBL" id="CAH0375734.1"/>
    </source>
</evidence>
<dbReference type="AlphaFoldDB" id="A0A8J2SY17"/>
<feature type="transmembrane region" description="Helical" evidence="1">
    <location>
        <begin position="282"/>
        <end position="299"/>
    </location>
</feature>
<evidence type="ECO:0000256" key="2">
    <source>
        <dbReference type="SAM" id="SignalP"/>
    </source>
</evidence>
<keyword evidence="1" id="KW-1133">Transmembrane helix</keyword>
<comment type="caution">
    <text evidence="3">The sequence shown here is derived from an EMBL/GenBank/DDBJ whole genome shotgun (WGS) entry which is preliminary data.</text>
</comment>
<evidence type="ECO:0000256" key="1">
    <source>
        <dbReference type="SAM" id="Phobius"/>
    </source>
</evidence>